<dbReference type="EMBL" id="VUNM01000060">
    <property type="protein sequence ID" value="MST90303.1"/>
    <property type="molecule type" value="Genomic_DNA"/>
</dbReference>
<proteinExistence type="predicted"/>
<sequence length="59" mass="6541">MLDLMMLNSTNVSQLSSAQQDAVLRARSAVGCLQRMRNDRDYSSTEKMPVYFIPGAGSE</sequence>
<evidence type="ECO:0000313" key="1">
    <source>
        <dbReference type="EMBL" id="MST90303.1"/>
    </source>
</evidence>
<keyword evidence="2" id="KW-1185">Reference proteome</keyword>
<reference evidence="1 2" key="1">
    <citation type="submission" date="2019-08" db="EMBL/GenBank/DDBJ databases">
        <title>In-depth cultivation of the pig gut microbiome towards novel bacterial diversity and tailored functional studies.</title>
        <authorList>
            <person name="Wylensek D."/>
            <person name="Hitch T.C.A."/>
            <person name="Clavel T."/>
        </authorList>
    </citation>
    <scope>NUCLEOTIDE SEQUENCE [LARGE SCALE GENOMIC DNA]</scope>
    <source>
        <strain evidence="1 2">CA-Schmier-601-WT-3</strain>
    </source>
</reference>
<gene>
    <name evidence="1" type="ORF">FYJ79_12180</name>
</gene>
<dbReference type="Proteomes" id="UP000442619">
    <property type="component" value="Unassembled WGS sequence"/>
</dbReference>
<protein>
    <submittedName>
        <fullName evidence="1">Uncharacterized protein</fullName>
    </submittedName>
</protein>
<comment type="caution">
    <text evidence="1">The sequence shown here is derived from an EMBL/GenBank/DDBJ whole genome shotgun (WGS) entry which is preliminary data.</text>
</comment>
<evidence type="ECO:0000313" key="2">
    <source>
        <dbReference type="Proteomes" id="UP000442619"/>
    </source>
</evidence>
<accession>A0A844FXD9</accession>
<organism evidence="1 2">
    <name type="scientific">Sharpea porci</name>
    <dbReference type="NCBI Taxonomy" id="2652286"/>
    <lineage>
        <taxon>Bacteria</taxon>
        <taxon>Bacillati</taxon>
        <taxon>Bacillota</taxon>
        <taxon>Erysipelotrichia</taxon>
        <taxon>Erysipelotrichales</taxon>
        <taxon>Coprobacillaceae</taxon>
        <taxon>Sharpea</taxon>
    </lineage>
</organism>
<name>A0A844FXD9_9FIRM</name>
<dbReference type="AlphaFoldDB" id="A0A844FXD9"/>